<evidence type="ECO:0000313" key="1">
    <source>
        <dbReference type="EMBL" id="VDO38211.1"/>
    </source>
</evidence>
<organism evidence="1">
    <name type="scientific">Heligmosomoides polygyrus</name>
    <name type="common">Parasitic roundworm</name>
    <dbReference type="NCBI Taxonomy" id="6339"/>
    <lineage>
        <taxon>Eukaryota</taxon>
        <taxon>Metazoa</taxon>
        <taxon>Ecdysozoa</taxon>
        <taxon>Nematoda</taxon>
        <taxon>Chromadorea</taxon>
        <taxon>Rhabditida</taxon>
        <taxon>Rhabditina</taxon>
        <taxon>Rhabditomorpha</taxon>
        <taxon>Strongyloidea</taxon>
        <taxon>Heligmosomidae</taxon>
        <taxon>Heligmosomoides</taxon>
    </lineage>
</organism>
<dbReference type="OrthoDB" id="410104at2759"/>
<accession>A0A3P7USM8</accession>
<reference evidence="1" key="1">
    <citation type="submission" date="2018-11" db="EMBL/GenBank/DDBJ databases">
        <authorList>
            <consortium name="Pathogen Informatics"/>
        </authorList>
    </citation>
    <scope>NUCLEOTIDE SEQUENCE [LARGE SCALE GENOMIC DNA]</scope>
</reference>
<proteinExistence type="predicted"/>
<protein>
    <submittedName>
        <fullName evidence="1">Uncharacterized protein</fullName>
    </submittedName>
</protein>
<sequence>MTVRPTSPTSDHDDEDVEAFYSSLEKFYREDHALYNVFVSDFNAKI</sequence>
<name>A0A3P7USM8_HELPZ</name>
<gene>
    <name evidence="1" type="ORF">HPBE_LOCUS3625</name>
</gene>
<dbReference type="EMBL" id="UZAH01011228">
    <property type="protein sequence ID" value="VDO38211.1"/>
    <property type="molecule type" value="Genomic_DNA"/>
</dbReference>
<dbReference type="AlphaFoldDB" id="A0A3P7USM8"/>